<name>A0A162M096_9PROT</name>
<evidence type="ECO:0000313" key="4">
    <source>
        <dbReference type="Proteomes" id="UP000075787"/>
    </source>
</evidence>
<dbReference type="RefSeq" id="WP_062761281.1">
    <property type="nucleotide sequence ID" value="NZ_CP121027.1"/>
</dbReference>
<dbReference type="AlphaFoldDB" id="A0A162M096"/>
<dbReference type="EMBL" id="LPZR01000007">
    <property type="protein sequence ID" value="KYO57702.1"/>
    <property type="molecule type" value="Genomic_DNA"/>
</dbReference>
<dbReference type="Pfam" id="PF02754">
    <property type="entry name" value="CCG"/>
    <property type="match status" value="2"/>
</dbReference>
<dbReference type="OrthoDB" id="9770306at2"/>
<sequence>MNTPSETAAKPARAREPATVGLFATCLVDLFRPSVGFATAKLLEEAGCRVVVPDSQTCCGQPAFNSGDRADARAIAREVIAAFEPFDYVVVPSGSCGGMISHHYPELLRDDPDWGPRARRLAAKTYELMAFLVDVRGMEGVKARLDATVTYHDSCSGLRELGVKAQPRKLLGTVEGLTLNELPGAEECCGFGGTFCVKYPEISGRMVSNKVADIRATNADLLLAGDMGCLLNMAGRLKREGSTIQVRHVAEVLADMTDTAAIGDTAAGADRR</sequence>
<organism evidence="3 4">
    <name type="scientific">Tistrella mobilis</name>
    <dbReference type="NCBI Taxonomy" id="171437"/>
    <lineage>
        <taxon>Bacteria</taxon>
        <taxon>Pseudomonadati</taxon>
        <taxon>Pseudomonadota</taxon>
        <taxon>Alphaproteobacteria</taxon>
        <taxon>Geminicoccales</taxon>
        <taxon>Geminicoccaceae</taxon>
        <taxon>Tistrella</taxon>
    </lineage>
</organism>
<evidence type="ECO:0000313" key="5">
    <source>
        <dbReference type="Proteomes" id="UP000257706"/>
    </source>
</evidence>
<dbReference type="GO" id="GO:0016491">
    <property type="term" value="F:oxidoreductase activity"/>
    <property type="evidence" value="ECO:0007669"/>
    <property type="project" value="UniProtKB-ARBA"/>
</dbReference>
<protein>
    <submittedName>
        <fullName evidence="2">(Fe-S)-binding protein</fullName>
    </submittedName>
    <submittedName>
        <fullName evidence="3">Fe-S oxidoreductase</fullName>
    </submittedName>
</protein>
<evidence type="ECO:0000313" key="2">
    <source>
        <dbReference type="EMBL" id="HAE47829.1"/>
    </source>
</evidence>
<dbReference type="PANTHER" id="PTHR30296:SF0">
    <property type="entry name" value="LACTATE UTILIZATION PROTEIN A"/>
    <property type="match status" value="1"/>
</dbReference>
<reference evidence="3 4" key="1">
    <citation type="submission" date="2015-12" db="EMBL/GenBank/DDBJ databases">
        <title>Genome sequence of Tistrella mobilis MCCC 1A02139.</title>
        <authorList>
            <person name="Lu L."/>
            <person name="Lai Q."/>
            <person name="Shao Z."/>
            <person name="Qian P."/>
        </authorList>
    </citation>
    <scope>NUCLEOTIDE SEQUENCE [LARGE SCALE GENOMIC DNA]</scope>
    <source>
        <strain evidence="3 4">MCCC 1A02139</strain>
    </source>
</reference>
<dbReference type="InterPro" id="IPR004017">
    <property type="entry name" value="Cys_rich_dom"/>
</dbReference>
<accession>A0A162M096</accession>
<gene>
    <name evidence="3" type="ORF">AUP44_19080</name>
    <name evidence="2" type="ORF">DCK97_10455</name>
</gene>
<reference evidence="2 5" key="2">
    <citation type="journal article" date="2018" name="Nat. Biotechnol.">
        <title>A standardized bacterial taxonomy based on genome phylogeny substantially revises the tree of life.</title>
        <authorList>
            <person name="Parks D.H."/>
            <person name="Chuvochina M."/>
            <person name="Waite D.W."/>
            <person name="Rinke C."/>
            <person name="Skarshewski A."/>
            <person name="Chaumeil P.A."/>
            <person name="Hugenholtz P."/>
        </authorList>
    </citation>
    <scope>NUCLEOTIDE SEQUENCE [LARGE SCALE GENOMIC DNA]</scope>
    <source>
        <strain evidence="2">UBA8739</strain>
    </source>
</reference>
<dbReference type="PANTHER" id="PTHR30296">
    <property type="entry name" value="UNCHARACTERIZED PROTEIN YKGE"/>
    <property type="match status" value="1"/>
</dbReference>
<dbReference type="Proteomes" id="UP000075787">
    <property type="component" value="Unassembled WGS sequence"/>
</dbReference>
<dbReference type="GeneID" id="97244179"/>
<comment type="caution">
    <text evidence="3">The sequence shown here is derived from an EMBL/GenBank/DDBJ whole genome shotgun (WGS) entry which is preliminary data.</text>
</comment>
<dbReference type="GO" id="GO:0005829">
    <property type="term" value="C:cytosol"/>
    <property type="evidence" value="ECO:0007669"/>
    <property type="project" value="TreeGrafter"/>
</dbReference>
<dbReference type="EMBL" id="DMAI01000159">
    <property type="protein sequence ID" value="HAE47829.1"/>
    <property type="molecule type" value="Genomic_DNA"/>
</dbReference>
<feature type="domain" description="Cysteine-rich" evidence="1">
    <location>
        <begin position="20"/>
        <end position="100"/>
    </location>
</feature>
<proteinExistence type="predicted"/>
<evidence type="ECO:0000259" key="1">
    <source>
        <dbReference type="Pfam" id="PF02754"/>
    </source>
</evidence>
<dbReference type="Proteomes" id="UP000257706">
    <property type="component" value="Unassembled WGS sequence"/>
</dbReference>
<evidence type="ECO:0000313" key="3">
    <source>
        <dbReference type="EMBL" id="KYO57702.1"/>
    </source>
</evidence>
<feature type="domain" description="Cysteine-rich" evidence="1">
    <location>
        <begin position="149"/>
        <end position="233"/>
    </location>
</feature>